<comment type="caution">
    <text evidence="3">The sequence shown here is derived from an EMBL/GenBank/DDBJ whole genome shotgun (WGS) entry which is preliminary data.</text>
</comment>
<dbReference type="RefSeq" id="WP_377100857.1">
    <property type="nucleotide sequence ID" value="NZ_JBHTHU010000009.1"/>
</dbReference>
<organism evidence="3 4">
    <name type="scientific">Mucilaginibacter calamicampi</name>
    <dbReference type="NCBI Taxonomy" id="1302352"/>
    <lineage>
        <taxon>Bacteria</taxon>
        <taxon>Pseudomonadati</taxon>
        <taxon>Bacteroidota</taxon>
        <taxon>Sphingobacteriia</taxon>
        <taxon>Sphingobacteriales</taxon>
        <taxon>Sphingobacteriaceae</taxon>
        <taxon>Mucilaginibacter</taxon>
    </lineage>
</organism>
<evidence type="ECO:0000256" key="1">
    <source>
        <dbReference type="SAM" id="SignalP"/>
    </source>
</evidence>
<sequence>MIRKIIASATCCILAYFSVQAQTEKKYVIGELPSYKVAKATEPITVDGKMNEAAWKNAEVRSLDYFYRNGEPFEKQPTKFRMMWDDTNLYLFYECQDTSLTARETAFDARPYLDDCAEFFVVPIPDSVNMHFGFEINITKAAYDYMMFYKYYNKRDFFVKGYNPAYKVEVTYDGTINNEKDKDKGWTMELAIPIDALSNFGRPRVGAKWAFQAVRQDRNQVNDRFRSSSTLFPIYDIKMDVHQPNRMGLMEFMDKK</sequence>
<feature type="signal peptide" evidence="1">
    <location>
        <begin position="1"/>
        <end position="21"/>
    </location>
</feature>
<dbReference type="Proteomes" id="UP001596958">
    <property type="component" value="Unassembled WGS sequence"/>
</dbReference>
<dbReference type="SUPFAM" id="SSF49344">
    <property type="entry name" value="CBD9-like"/>
    <property type="match status" value="1"/>
</dbReference>
<name>A0ABW2YZJ6_9SPHI</name>
<keyword evidence="4" id="KW-1185">Reference proteome</keyword>
<dbReference type="CDD" id="cd09620">
    <property type="entry name" value="CBM9_like_3"/>
    <property type="match status" value="1"/>
</dbReference>
<feature type="domain" description="Carbohydrate-binding" evidence="2">
    <location>
        <begin position="46"/>
        <end position="224"/>
    </location>
</feature>
<proteinExistence type="predicted"/>
<dbReference type="Pfam" id="PF06452">
    <property type="entry name" value="CBM9_1"/>
    <property type="match status" value="1"/>
</dbReference>
<feature type="chain" id="PRO_5047226390" evidence="1">
    <location>
        <begin position="22"/>
        <end position="256"/>
    </location>
</feature>
<accession>A0ABW2YZJ6</accession>
<keyword evidence="1" id="KW-0732">Signal</keyword>
<gene>
    <name evidence="3" type="ORF">ACFQZS_12895</name>
</gene>
<dbReference type="EMBL" id="JBHTHU010000009">
    <property type="protein sequence ID" value="MFD0751045.1"/>
    <property type="molecule type" value="Genomic_DNA"/>
</dbReference>
<evidence type="ECO:0000313" key="4">
    <source>
        <dbReference type="Proteomes" id="UP001596958"/>
    </source>
</evidence>
<evidence type="ECO:0000259" key="2">
    <source>
        <dbReference type="Pfam" id="PF06452"/>
    </source>
</evidence>
<reference evidence="4" key="1">
    <citation type="journal article" date="2019" name="Int. J. Syst. Evol. Microbiol.">
        <title>The Global Catalogue of Microorganisms (GCM) 10K type strain sequencing project: providing services to taxonomists for standard genome sequencing and annotation.</title>
        <authorList>
            <consortium name="The Broad Institute Genomics Platform"/>
            <consortium name="The Broad Institute Genome Sequencing Center for Infectious Disease"/>
            <person name="Wu L."/>
            <person name="Ma J."/>
        </authorList>
    </citation>
    <scope>NUCLEOTIDE SEQUENCE [LARGE SCALE GENOMIC DNA]</scope>
    <source>
        <strain evidence="4">CCUG 63418</strain>
    </source>
</reference>
<dbReference type="Gene3D" id="2.60.40.1190">
    <property type="match status" value="1"/>
</dbReference>
<protein>
    <submittedName>
        <fullName evidence="3">Carbohydrate-binding family 9-like protein</fullName>
    </submittedName>
</protein>
<evidence type="ECO:0000313" key="3">
    <source>
        <dbReference type="EMBL" id="MFD0751045.1"/>
    </source>
</evidence>
<dbReference type="InterPro" id="IPR010502">
    <property type="entry name" value="Carb-bd_dom_fam9"/>
</dbReference>